<dbReference type="RefSeq" id="WP_011398273.1">
    <property type="nucleotide sequence ID" value="NC_007645.1"/>
</dbReference>
<evidence type="ECO:0000313" key="3">
    <source>
        <dbReference type="EMBL" id="ABC31206.1"/>
    </source>
</evidence>
<reference evidence="3 4" key="1">
    <citation type="journal article" date="2005" name="Nucleic Acids Res.">
        <title>Genomic blueprint of Hahella chejuensis, a marine microbe producing an algicidal agent.</title>
        <authorList>
            <person name="Jeong H."/>
            <person name="Yim J.H."/>
            <person name="Lee C."/>
            <person name="Choi S.-H."/>
            <person name="Park Y.K."/>
            <person name="Yoon S.H."/>
            <person name="Hur C.-G."/>
            <person name="Kang H.-Y."/>
            <person name="Kim D."/>
            <person name="Lee H.H."/>
            <person name="Park K.H."/>
            <person name="Park S.-H."/>
            <person name="Park H.-S."/>
            <person name="Lee H.K."/>
            <person name="Oh T.K."/>
            <person name="Kim J.F."/>
        </authorList>
    </citation>
    <scope>NUCLEOTIDE SEQUENCE [LARGE SCALE GENOMIC DNA]</scope>
    <source>
        <strain evidence="3 4">KCTC 2396</strain>
    </source>
</reference>
<name>Q2SDR8_HAHCH</name>
<dbReference type="InterPro" id="IPR019494">
    <property type="entry name" value="FIST_C"/>
</dbReference>
<evidence type="ECO:0000259" key="2">
    <source>
        <dbReference type="SMART" id="SM01204"/>
    </source>
</evidence>
<dbReference type="SMART" id="SM00897">
    <property type="entry name" value="FIST"/>
    <property type="match status" value="1"/>
</dbReference>
<sequence length="376" mass="40962">MQIQQFIRKNGQWMTPLPDQPEHDTVLLLCFGRQSLLFTDDVDAALRYSFPQAQIVGCSTAGEIMGTKVLENTLTVTALSFSRATIAVVSTPVQDNSDSRAVGRNIARQLPPEGLRHVLLLSDGLKVNGSELVHGAQEALPQRVRITGGLAGDYEDFTDTSVWVNSPTREGLVAAIGFYGDSLRIGYGSMGGWDAFGPDWRISKSERNKLFELDQHSALSLYKDYLGDYANGLPATALLFPLLVKLADNHYVVRTILGINESERSMTFAGDMPQGAAARFMKANFERLVEGAASAAEQSRFSGGRQPQLALLVSCVGRKMVLKQRTEEEVESVREVLGADTAICGFYSYGEISPVVDGVGCSLHNQTMTITTISED</sequence>
<feature type="domain" description="FIST" evidence="1">
    <location>
        <begin position="24"/>
        <end position="217"/>
    </location>
</feature>
<dbReference type="Pfam" id="PF08495">
    <property type="entry name" value="FIST"/>
    <property type="match status" value="1"/>
</dbReference>
<keyword evidence="4" id="KW-1185">Reference proteome</keyword>
<accession>Q2SDR8</accession>
<dbReference type="SMART" id="SM01204">
    <property type="entry name" value="FIST_C"/>
    <property type="match status" value="1"/>
</dbReference>
<evidence type="ECO:0000313" key="4">
    <source>
        <dbReference type="Proteomes" id="UP000000238"/>
    </source>
</evidence>
<protein>
    <submittedName>
        <fullName evidence="3">Uncharacterized conserved protein</fullName>
    </submittedName>
</protein>
<evidence type="ECO:0000259" key="1">
    <source>
        <dbReference type="SMART" id="SM00897"/>
    </source>
</evidence>
<dbReference type="EMBL" id="CP000155">
    <property type="protein sequence ID" value="ABC31206.1"/>
    <property type="molecule type" value="Genomic_DNA"/>
</dbReference>
<dbReference type="HOGENOM" id="CLU_052774_2_0_6"/>
<gene>
    <name evidence="3" type="ordered locus">HCH_04504</name>
</gene>
<feature type="domain" description="FIST C-domain" evidence="2">
    <location>
        <begin position="218"/>
        <end position="355"/>
    </location>
</feature>
<dbReference type="eggNOG" id="COG3287">
    <property type="taxonomic scope" value="Bacteria"/>
</dbReference>
<dbReference type="PANTHER" id="PTHR40252">
    <property type="entry name" value="BLR0328 PROTEIN"/>
    <property type="match status" value="1"/>
</dbReference>
<dbReference type="Pfam" id="PF10442">
    <property type="entry name" value="FIST_C"/>
    <property type="match status" value="1"/>
</dbReference>
<dbReference type="AlphaFoldDB" id="Q2SDR8"/>
<dbReference type="PANTHER" id="PTHR40252:SF2">
    <property type="entry name" value="BLR0328 PROTEIN"/>
    <property type="match status" value="1"/>
</dbReference>
<dbReference type="OrthoDB" id="9770435at2"/>
<proteinExistence type="predicted"/>
<dbReference type="KEGG" id="hch:HCH_04504"/>
<dbReference type="Proteomes" id="UP000000238">
    <property type="component" value="Chromosome"/>
</dbReference>
<organism evidence="3 4">
    <name type="scientific">Hahella chejuensis (strain KCTC 2396)</name>
    <dbReference type="NCBI Taxonomy" id="349521"/>
    <lineage>
        <taxon>Bacteria</taxon>
        <taxon>Pseudomonadati</taxon>
        <taxon>Pseudomonadota</taxon>
        <taxon>Gammaproteobacteria</taxon>
        <taxon>Oceanospirillales</taxon>
        <taxon>Hahellaceae</taxon>
        <taxon>Hahella</taxon>
    </lineage>
</organism>
<dbReference type="InterPro" id="IPR013702">
    <property type="entry name" value="FIST_domain_N"/>
</dbReference>
<dbReference type="STRING" id="349521.HCH_04504"/>